<dbReference type="GO" id="GO:0005524">
    <property type="term" value="F:ATP binding"/>
    <property type="evidence" value="ECO:0007669"/>
    <property type="project" value="UniProtKB-KW"/>
</dbReference>
<dbReference type="InterPro" id="IPR052156">
    <property type="entry name" value="BCAA_Transport_ATP-bd_LivF"/>
</dbReference>
<dbReference type="OrthoDB" id="9775250at2"/>
<gene>
    <name evidence="7" type="ORF">FRZ44_34800</name>
</gene>
<dbReference type="PROSITE" id="PS00211">
    <property type="entry name" value="ABC_TRANSPORTER_1"/>
    <property type="match status" value="1"/>
</dbReference>
<dbReference type="GO" id="GO:0016887">
    <property type="term" value="F:ATP hydrolysis activity"/>
    <property type="evidence" value="ECO:0007669"/>
    <property type="project" value="InterPro"/>
</dbReference>
<keyword evidence="2" id="KW-0813">Transport</keyword>
<keyword evidence="4 7" id="KW-0067">ATP-binding</keyword>
<dbReference type="InterPro" id="IPR017871">
    <property type="entry name" value="ABC_transporter-like_CS"/>
</dbReference>
<dbReference type="PANTHER" id="PTHR43820:SF4">
    <property type="entry name" value="HIGH-AFFINITY BRANCHED-CHAIN AMINO ACID TRANSPORT ATP-BINDING PROTEIN LIVF"/>
    <property type="match status" value="1"/>
</dbReference>
<evidence type="ECO:0000256" key="5">
    <source>
        <dbReference type="ARBA" id="ARBA00022970"/>
    </source>
</evidence>
<evidence type="ECO:0000313" key="7">
    <source>
        <dbReference type="EMBL" id="QEX18176.1"/>
    </source>
</evidence>
<dbReference type="InterPro" id="IPR027417">
    <property type="entry name" value="P-loop_NTPase"/>
</dbReference>
<dbReference type="AlphaFoldDB" id="A0A5J6MTH0"/>
<dbReference type="Proteomes" id="UP000326202">
    <property type="component" value="Chromosome"/>
</dbReference>
<dbReference type="PROSITE" id="PS50893">
    <property type="entry name" value="ABC_TRANSPORTER_2"/>
    <property type="match status" value="1"/>
</dbReference>
<sequence>MLSVESLSVRYGAIRALHGASIRVGAGEFVALLGPNGAGKTSLISGIAGLVAAEGSVVFKDKQIVRLPTEDRVRRGLSMTPEGRHVFANLTVAENLRLGAAIQTDRAAFAADLDKYLTLFPILKSRYNQLAGTLSGGEQQMLAIARSMMSRPSLLMLDEPSLGLAPRIVAQIFDYIAILKAEGVTLLVVEQNVMQALKIADRAYVISSGVIRHEGPAQELREDPRLIDLYLGG</sequence>
<dbReference type="InterPro" id="IPR003439">
    <property type="entry name" value="ABC_transporter-like_ATP-bd"/>
</dbReference>
<dbReference type="GO" id="GO:0015658">
    <property type="term" value="F:branched-chain amino acid transmembrane transporter activity"/>
    <property type="evidence" value="ECO:0007669"/>
    <property type="project" value="TreeGrafter"/>
</dbReference>
<dbReference type="SUPFAM" id="SSF52540">
    <property type="entry name" value="P-loop containing nucleoside triphosphate hydrolases"/>
    <property type="match status" value="1"/>
</dbReference>
<keyword evidence="8" id="KW-1185">Reference proteome</keyword>
<dbReference type="Pfam" id="PF00005">
    <property type="entry name" value="ABC_tran"/>
    <property type="match status" value="1"/>
</dbReference>
<accession>A0A5J6MTH0</accession>
<evidence type="ECO:0000256" key="2">
    <source>
        <dbReference type="ARBA" id="ARBA00022448"/>
    </source>
</evidence>
<protein>
    <submittedName>
        <fullName evidence="7">ABC transporter ATP-binding protein</fullName>
    </submittedName>
</protein>
<keyword evidence="5" id="KW-0029">Amino-acid transport</keyword>
<name>A0A5J6MTH0_9PROT</name>
<proteinExistence type="inferred from homology"/>
<dbReference type="GO" id="GO:0015807">
    <property type="term" value="P:L-amino acid transport"/>
    <property type="evidence" value="ECO:0007669"/>
    <property type="project" value="TreeGrafter"/>
</dbReference>
<reference evidence="7 8" key="1">
    <citation type="submission" date="2019-08" db="EMBL/GenBank/DDBJ databases">
        <title>Hyperibacter terrae gen. nov., sp. nov. and Hyperibacter viscosus sp. nov., two new members in the family Rhodospirillaceae isolated from the rhizosphere of Hypericum perforatum.</title>
        <authorList>
            <person name="Noviana Z."/>
        </authorList>
    </citation>
    <scope>NUCLEOTIDE SEQUENCE [LARGE SCALE GENOMIC DNA]</scope>
    <source>
        <strain evidence="7 8">R5913</strain>
    </source>
</reference>
<feature type="domain" description="ABC transporter" evidence="6">
    <location>
        <begin position="2"/>
        <end position="233"/>
    </location>
</feature>
<dbReference type="SMART" id="SM00382">
    <property type="entry name" value="AAA"/>
    <property type="match status" value="1"/>
</dbReference>
<dbReference type="InterPro" id="IPR003593">
    <property type="entry name" value="AAA+_ATPase"/>
</dbReference>
<dbReference type="PANTHER" id="PTHR43820">
    <property type="entry name" value="HIGH-AFFINITY BRANCHED-CHAIN AMINO ACID TRANSPORT ATP-BINDING PROTEIN LIVF"/>
    <property type="match status" value="1"/>
</dbReference>
<dbReference type="Gene3D" id="3.40.50.300">
    <property type="entry name" value="P-loop containing nucleotide triphosphate hydrolases"/>
    <property type="match status" value="1"/>
</dbReference>
<keyword evidence="3" id="KW-0547">Nucleotide-binding</keyword>
<evidence type="ECO:0000256" key="3">
    <source>
        <dbReference type="ARBA" id="ARBA00022741"/>
    </source>
</evidence>
<evidence type="ECO:0000259" key="6">
    <source>
        <dbReference type="PROSITE" id="PS50893"/>
    </source>
</evidence>
<evidence type="ECO:0000256" key="1">
    <source>
        <dbReference type="ARBA" id="ARBA00005417"/>
    </source>
</evidence>
<organism evidence="7 8">
    <name type="scientific">Hypericibacter terrae</name>
    <dbReference type="NCBI Taxonomy" id="2602015"/>
    <lineage>
        <taxon>Bacteria</taxon>
        <taxon>Pseudomonadati</taxon>
        <taxon>Pseudomonadota</taxon>
        <taxon>Alphaproteobacteria</taxon>
        <taxon>Rhodospirillales</taxon>
        <taxon>Dongiaceae</taxon>
        <taxon>Hypericibacter</taxon>
    </lineage>
</organism>
<dbReference type="EMBL" id="CP042906">
    <property type="protein sequence ID" value="QEX18176.1"/>
    <property type="molecule type" value="Genomic_DNA"/>
</dbReference>
<comment type="similarity">
    <text evidence="1">Belongs to the ABC transporter superfamily.</text>
</comment>
<evidence type="ECO:0000256" key="4">
    <source>
        <dbReference type="ARBA" id="ARBA00022840"/>
    </source>
</evidence>
<evidence type="ECO:0000313" key="8">
    <source>
        <dbReference type="Proteomes" id="UP000326202"/>
    </source>
</evidence>
<dbReference type="CDD" id="cd03224">
    <property type="entry name" value="ABC_TM1139_LivF_branched"/>
    <property type="match status" value="1"/>
</dbReference>
<dbReference type="KEGG" id="htq:FRZ44_34800"/>
<dbReference type="RefSeq" id="WP_151178362.1">
    <property type="nucleotide sequence ID" value="NZ_CP042906.1"/>
</dbReference>